<dbReference type="PATRIC" id="fig|626887.3.peg.3269"/>
<dbReference type="Pfam" id="PF08281">
    <property type="entry name" value="Sigma70_r4_2"/>
    <property type="match status" value="1"/>
</dbReference>
<dbReference type="PANTHER" id="PTHR30173:SF43">
    <property type="entry name" value="ECF RNA POLYMERASE SIGMA FACTOR SIGI-RELATED"/>
    <property type="match status" value="1"/>
</dbReference>
<feature type="domain" description="RNA polymerase sigma factor 70 region 4 type 2" evidence="3">
    <location>
        <begin position="105"/>
        <end position="155"/>
    </location>
</feature>
<dbReference type="HOGENOM" id="CLU_047691_22_0_6"/>
<dbReference type="NCBIfam" id="TIGR02937">
    <property type="entry name" value="sigma70-ECF"/>
    <property type="match status" value="1"/>
</dbReference>
<sequence length="302" mass="33792">MDEIRDMDFEAHRGMMKGLAYRMLGTVSEAEDVVQDAYLRWHNTDRAHVENPRAFLSTIVSRLCLDRWKEARRRRETYVGPWLPEPLIDELASPIEEDLAHDVSVALMLALERLSPLERAAFLLHDVFDMGFSEVARALDRTEAACRQLAKRARENVQKARPRFDVASEENERIAEAFFAASRAGDTAALSRLLAEGAVLHTDGGGVRPAALRLIRGADKVCRFFAGIVLKKRGKPPLWARQVVINGMPGWLTIEADGLPQTTTLAIVNGRITDIYVMRNPNKMDHLATMVPEPVLKGGGEQ</sequence>
<dbReference type="RefSeq" id="WP_004581214.1">
    <property type="nucleotide sequence ID" value="NZ_AP028878.1"/>
</dbReference>
<evidence type="ECO:0000313" key="5">
    <source>
        <dbReference type="Proteomes" id="UP000013165"/>
    </source>
</evidence>
<accession>N6VYP2</accession>
<dbReference type="STRING" id="626887.J057_16365"/>
<protein>
    <submittedName>
        <fullName evidence="4">Sigma-70 family RNA polymerase sigma factor</fullName>
    </submittedName>
</protein>
<comment type="caution">
    <text evidence="4">The sequence shown here is derived from an EMBL/GenBank/DDBJ whole genome shotgun (WGS) entry which is preliminary data.</text>
</comment>
<comment type="subunit">
    <text evidence="1">Interacts transiently with the RNA polymerase catalytic core formed by RpoA, RpoB, RpoC and RpoZ (2 alpha, 1 beta, 1 beta' and 1 omega subunit) to form the RNA polymerase holoenzyme that can initiate transcription.</text>
</comment>
<dbReference type="InterPro" id="IPR013325">
    <property type="entry name" value="RNA_pol_sigma_r2"/>
</dbReference>
<dbReference type="SUPFAM" id="SSF88659">
    <property type="entry name" value="Sigma3 and sigma4 domains of RNA polymerase sigma factors"/>
    <property type="match status" value="1"/>
</dbReference>
<name>N6VYP2_9GAMM</name>
<evidence type="ECO:0000259" key="2">
    <source>
        <dbReference type="Pfam" id="PF04542"/>
    </source>
</evidence>
<dbReference type="InterPro" id="IPR032710">
    <property type="entry name" value="NTF2-like_dom_sf"/>
</dbReference>
<dbReference type="SUPFAM" id="SSF54427">
    <property type="entry name" value="NTF2-like"/>
    <property type="match status" value="1"/>
</dbReference>
<proteinExistence type="predicted"/>
<gene>
    <name evidence="4" type="ORF">J057_16365</name>
</gene>
<dbReference type="InterPro" id="IPR013249">
    <property type="entry name" value="RNA_pol_sigma70_r4_t2"/>
</dbReference>
<dbReference type="Gene3D" id="3.10.450.50">
    <property type="match status" value="1"/>
</dbReference>
<dbReference type="eggNOG" id="COG1595">
    <property type="taxonomic scope" value="Bacteria"/>
</dbReference>
<dbReference type="Proteomes" id="UP000013165">
    <property type="component" value="Unassembled WGS sequence"/>
</dbReference>
<dbReference type="SUPFAM" id="SSF88946">
    <property type="entry name" value="Sigma2 domain of RNA polymerase sigma factors"/>
    <property type="match status" value="1"/>
</dbReference>
<dbReference type="GO" id="GO:0006352">
    <property type="term" value="P:DNA-templated transcription initiation"/>
    <property type="evidence" value="ECO:0007669"/>
    <property type="project" value="InterPro"/>
</dbReference>
<dbReference type="OrthoDB" id="3211555at2"/>
<dbReference type="Gene3D" id="1.10.10.10">
    <property type="entry name" value="Winged helix-like DNA-binding domain superfamily/Winged helix DNA-binding domain"/>
    <property type="match status" value="1"/>
</dbReference>
<dbReference type="Gene3D" id="1.10.1740.10">
    <property type="match status" value="1"/>
</dbReference>
<keyword evidence="5" id="KW-1185">Reference proteome</keyword>
<dbReference type="InterPro" id="IPR052704">
    <property type="entry name" value="ECF_Sigma-70_Domain"/>
</dbReference>
<evidence type="ECO:0000256" key="1">
    <source>
        <dbReference type="ARBA" id="ARBA00011344"/>
    </source>
</evidence>
<dbReference type="PANTHER" id="PTHR30173">
    <property type="entry name" value="SIGMA 19 FACTOR"/>
    <property type="match status" value="1"/>
</dbReference>
<feature type="domain" description="RNA polymerase sigma-70 region 2" evidence="2">
    <location>
        <begin position="9"/>
        <end position="74"/>
    </location>
</feature>
<dbReference type="AlphaFoldDB" id="N6VYP2"/>
<dbReference type="Pfam" id="PF04542">
    <property type="entry name" value="Sigma70_r2"/>
    <property type="match status" value="1"/>
</dbReference>
<dbReference type="InterPro" id="IPR036388">
    <property type="entry name" value="WH-like_DNA-bd_sf"/>
</dbReference>
<dbReference type="InterPro" id="IPR013324">
    <property type="entry name" value="RNA_pol_sigma_r3/r4-like"/>
</dbReference>
<evidence type="ECO:0000259" key="3">
    <source>
        <dbReference type="Pfam" id="PF08281"/>
    </source>
</evidence>
<dbReference type="InterPro" id="IPR014284">
    <property type="entry name" value="RNA_pol_sigma-70_dom"/>
</dbReference>
<dbReference type="InterPro" id="IPR007627">
    <property type="entry name" value="RNA_pol_sigma70_r2"/>
</dbReference>
<dbReference type="EMBL" id="APLQ01000014">
    <property type="protein sequence ID" value="ENO12989.1"/>
    <property type="molecule type" value="Genomic_DNA"/>
</dbReference>
<reference evidence="4 5" key="1">
    <citation type="journal article" date="2013" name="Genome Announc.">
        <title>Genome Sequence of the Polycyclic Aromatic Hydrocarbon-Degrading Bacterium Strain Marinobacter nanhaiticus D15-8WT.</title>
        <authorList>
            <person name="Cui Z."/>
            <person name="Gao W."/>
            <person name="Li Q."/>
            <person name="Xu G."/>
            <person name="Zheng L."/>
        </authorList>
    </citation>
    <scope>NUCLEOTIDE SEQUENCE [LARGE SCALE GENOMIC DNA]</scope>
    <source>
        <strain evidence="4 5">D15-8W</strain>
    </source>
</reference>
<dbReference type="GO" id="GO:0003677">
    <property type="term" value="F:DNA binding"/>
    <property type="evidence" value="ECO:0007669"/>
    <property type="project" value="InterPro"/>
</dbReference>
<dbReference type="NCBIfam" id="NF007214">
    <property type="entry name" value="PRK09636.1"/>
    <property type="match status" value="1"/>
</dbReference>
<organism evidence="4 5">
    <name type="scientific">Marinobacter nanhaiticus D15-8W</name>
    <dbReference type="NCBI Taxonomy" id="626887"/>
    <lineage>
        <taxon>Bacteria</taxon>
        <taxon>Pseudomonadati</taxon>
        <taxon>Pseudomonadota</taxon>
        <taxon>Gammaproteobacteria</taxon>
        <taxon>Pseudomonadales</taxon>
        <taxon>Marinobacteraceae</taxon>
        <taxon>Marinobacter</taxon>
    </lineage>
</organism>
<dbReference type="GO" id="GO:0016987">
    <property type="term" value="F:sigma factor activity"/>
    <property type="evidence" value="ECO:0007669"/>
    <property type="project" value="InterPro"/>
</dbReference>
<evidence type="ECO:0000313" key="4">
    <source>
        <dbReference type="EMBL" id="ENO12989.1"/>
    </source>
</evidence>